<sequence>MPERAFFMPESRSARTGRRITVAKNYLQDGKTLTFIANGDYKSGDMVRVGDRIVIAVTDTPKGCAGTGLAEGVFTLPKKTGETIQAGKRVYMYDNHVVEDNQAAAVPLGTAWGNAEGGAAVVAVKLSG</sequence>
<organism evidence="1">
    <name type="scientific">Siphoviridae sp. ct0WL2</name>
    <dbReference type="NCBI Taxonomy" id="2825294"/>
    <lineage>
        <taxon>Viruses</taxon>
        <taxon>Duplodnaviria</taxon>
        <taxon>Heunggongvirae</taxon>
        <taxon>Uroviricota</taxon>
        <taxon>Caudoviricetes</taxon>
    </lineage>
</organism>
<proteinExistence type="predicted"/>
<dbReference type="Pfam" id="PF09956">
    <property type="entry name" value="Phage_cement_2"/>
    <property type="match status" value="1"/>
</dbReference>
<dbReference type="PIRSF" id="PIRSF030771">
    <property type="entry name" value="UCP030771"/>
    <property type="match status" value="1"/>
</dbReference>
<name>A0A8S5P9K3_9CAUD</name>
<dbReference type="InterPro" id="IPR011231">
    <property type="entry name" value="Phage_VT1-Sakai_H0018"/>
</dbReference>
<accession>A0A8S5P9K3</accession>
<protein>
    <recommendedName>
        <fullName evidence="2">DUF2190 family protein</fullName>
    </recommendedName>
</protein>
<evidence type="ECO:0000313" key="1">
    <source>
        <dbReference type="EMBL" id="DAE03863.1"/>
    </source>
</evidence>
<dbReference type="EMBL" id="BK015376">
    <property type="protein sequence ID" value="DAE03863.1"/>
    <property type="molecule type" value="Genomic_DNA"/>
</dbReference>
<reference evidence="1" key="1">
    <citation type="journal article" date="2021" name="Proc. Natl. Acad. Sci. U.S.A.">
        <title>A Catalog of Tens of Thousands of Viruses from Human Metagenomes Reveals Hidden Associations with Chronic Diseases.</title>
        <authorList>
            <person name="Tisza M.J."/>
            <person name="Buck C.B."/>
        </authorList>
    </citation>
    <scope>NUCLEOTIDE SEQUENCE</scope>
    <source>
        <strain evidence="1">Ct0WL2</strain>
    </source>
</reference>
<evidence type="ECO:0008006" key="2">
    <source>
        <dbReference type="Google" id="ProtNLM"/>
    </source>
</evidence>